<dbReference type="AlphaFoldDB" id="A0AAW5F5G8"/>
<name>A0AAW5F5G8_CLOSY</name>
<proteinExistence type="predicted"/>
<protein>
    <submittedName>
        <fullName evidence="1">Uncharacterized protein</fullName>
    </submittedName>
</protein>
<sequence length="96" mass="10824">MNENLLNELVSESGVSYLSDLHDPRSFRKIFHALDRLSPDNYSLEEWEEAVTYILGLKRRPFPSPASARRFLQAELEKAALSKKTESAAAGNSKLT</sequence>
<evidence type="ECO:0000313" key="2">
    <source>
        <dbReference type="Proteomes" id="UP001203136"/>
    </source>
</evidence>
<comment type="caution">
    <text evidence="1">The sequence shown here is derived from an EMBL/GenBank/DDBJ whole genome shotgun (WGS) entry which is preliminary data.</text>
</comment>
<evidence type="ECO:0000313" key="1">
    <source>
        <dbReference type="EMBL" id="MCK0086547.1"/>
    </source>
</evidence>
<dbReference type="Proteomes" id="UP001203136">
    <property type="component" value="Unassembled WGS sequence"/>
</dbReference>
<dbReference type="RefSeq" id="WP_024739849.1">
    <property type="nucleotide sequence ID" value="NZ_JAINVB010000001.1"/>
</dbReference>
<accession>A0AAW5F5G8</accession>
<dbReference type="EMBL" id="JAINVB010000001">
    <property type="protein sequence ID" value="MCK0086547.1"/>
    <property type="molecule type" value="Genomic_DNA"/>
</dbReference>
<organism evidence="1 2">
    <name type="scientific">Clostridium symbiosum</name>
    <name type="common">Bacteroides symbiosus</name>
    <dbReference type="NCBI Taxonomy" id="1512"/>
    <lineage>
        <taxon>Bacteria</taxon>
        <taxon>Bacillati</taxon>
        <taxon>Bacillota</taxon>
        <taxon>Clostridia</taxon>
        <taxon>Lachnospirales</taxon>
        <taxon>Lachnospiraceae</taxon>
        <taxon>Otoolea</taxon>
    </lineage>
</organism>
<reference evidence="1" key="1">
    <citation type="journal article" date="2022" name="Cell Host Microbe">
        <title>Colonization of the live biotherapeutic product VE303 and modulation of the microbiota and metabolites in healthy volunteers.</title>
        <authorList>
            <person name="Dsouza M."/>
            <person name="Menon R."/>
            <person name="Crossette E."/>
            <person name="Bhattarai S.K."/>
            <person name="Schneider J."/>
            <person name="Kim Y.G."/>
            <person name="Reddy S."/>
            <person name="Caballero S."/>
            <person name="Felix C."/>
            <person name="Cornacchione L."/>
            <person name="Hendrickson J."/>
            <person name="Watson A.R."/>
            <person name="Minot S.S."/>
            <person name="Greenfield N."/>
            <person name="Schopf L."/>
            <person name="Szabady R."/>
            <person name="Patarroyo J."/>
            <person name="Smith W."/>
            <person name="Harrison P."/>
            <person name="Kuijper E.J."/>
            <person name="Kelly C.P."/>
            <person name="Olle B."/>
            <person name="Bobilev D."/>
            <person name="Silber J.L."/>
            <person name="Bucci V."/>
            <person name="Roberts B."/>
            <person name="Faith J."/>
            <person name="Norman J.M."/>
        </authorList>
    </citation>
    <scope>NUCLEOTIDE SEQUENCE</scope>
    <source>
        <strain evidence="1">VE303-04</strain>
    </source>
</reference>
<gene>
    <name evidence="1" type="ORF">K5I21_11820</name>
</gene>